<comment type="caution">
    <text evidence="1">The sequence shown here is derived from an EMBL/GenBank/DDBJ whole genome shotgun (WGS) entry which is preliminary data.</text>
</comment>
<gene>
    <name evidence="1" type="ORF">EDB81DRAFT_373172</name>
</gene>
<organism evidence="1 2">
    <name type="scientific">Dactylonectria macrodidyma</name>
    <dbReference type="NCBI Taxonomy" id="307937"/>
    <lineage>
        <taxon>Eukaryota</taxon>
        <taxon>Fungi</taxon>
        <taxon>Dikarya</taxon>
        <taxon>Ascomycota</taxon>
        <taxon>Pezizomycotina</taxon>
        <taxon>Sordariomycetes</taxon>
        <taxon>Hypocreomycetidae</taxon>
        <taxon>Hypocreales</taxon>
        <taxon>Nectriaceae</taxon>
        <taxon>Dactylonectria</taxon>
    </lineage>
</organism>
<dbReference type="EMBL" id="JAGMUV010000045">
    <property type="protein sequence ID" value="KAH7110497.1"/>
    <property type="molecule type" value="Genomic_DNA"/>
</dbReference>
<sequence length="209" mass="23644">MRTHRCELPLNVPAHLLHNVWCYQAFADRPRDNSLSWTKHPSSLSSDILRDPLPIKCVCLLRISTAVNSIRFLRRARMCLVCVPSSRERHGEHCGLVVLCVPTFTTRLETTLDRRRPTYDVRHDMILPIQSPKVSAVREKTKSGGGSLKSAWIFGAGDCWLLSVNDVMDQQCCTVAPQEAVTASIHCRENSANGNTKKKRKKNLKQKIK</sequence>
<dbReference type="Proteomes" id="UP000738349">
    <property type="component" value="Unassembled WGS sequence"/>
</dbReference>
<evidence type="ECO:0000313" key="1">
    <source>
        <dbReference type="EMBL" id="KAH7110497.1"/>
    </source>
</evidence>
<accession>A0A9P9D0Y7</accession>
<reference evidence="1" key="1">
    <citation type="journal article" date="2021" name="Nat. Commun.">
        <title>Genetic determinants of endophytism in the Arabidopsis root mycobiome.</title>
        <authorList>
            <person name="Mesny F."/>
            <person name="Miyauchi S."/>
            <person name="Thiergart T."/>
            <person name="Pickel B."/>
            <person name="Atanasova L."/>
            <person name="Karlsson M."/>
            <person name="Huettel B."/>
            <person name="Barry K.W."/>
            <person name="Haridas S."/>
            <person name="Chen C."/>
            <person name="Bauer D."/>
            <person name="Andreopoulos W."/>
            <person name="Pangilinan J."/>
            <person name="LaButti K."/>
            <person name="Riley R."/>
            <person name="Lipzen A."/>
            <person name="Clum A."/>
            <person name="Drula E."/>
            <person name="Henrissat B."/>
            <person name="Kohler A."/>
            <person name="Grigoriev I.V."/>
            <person name="Martin F.M."/>
            <person name="Hacquard S."/>
        </authorList>
    </citation>
    <scope>NUCLEOTIDE SEQUENCE</scope>
    <source>
        <strain evidence="1">MPI-CAGE-AT-0147</strain>
    </source>
</reference>
<protein>
    <submittedName>
        <fullName evidence="1">Uncharacterized protein</fullName>
    </submittedName>
</protein>
<name>A0A9P9D0Y7_9HYPO</name>
<keyword evidence="2" id="KW-1185">Reference proteome</keyword>
<evidence type="ECO:0000313" key="2">
    <source>
        <dbReference type="Proteomes" id="UP000738349"/>
    </source>
</evidence>
<dbReference type="AlphaFoldDB" id="A0A9P9D0Y7"/>
<proteinExistence type="predicted"/>